<evidence type="ECO:0000256" key="13">
    <source>
        <dbReference type="ARBA" id="ARBA00049494"/>
    </source>
</evidence>
<evidence type="ECO:0000313" key="17">
    <source>
        <dbReference type="Proteomes" id="UP001595685"/>
    </source>
</evidence>
<dbReference type="EC" id="2.7.7.2" evidence="14"/>
<keyword evidence="6 14" id="KW-0548">Nucleotidyltransferase</keyword>
<evidence type="ECO:0000256" key="14">
    <source>
        <dbReference type="PIRNR" id="PIRNR004491"/>
    </source>
</evidence>
<protein>
    <recommendedName>
        <fullName evidence="14">Riboflavin biosynthesis protein</fullName>
    </recommendedName>
    <domain>
        <recommendedName>
            <fullName evidence="14">Riboflavin kinase</fullName>
            <ecNumber evidence="14">2.7.1.26</ecNumber>
        </recommendedName>
        <alternativeName>
            <fullName evidence="14">Flavokinase</fullName>
        </alternativeName>
    </domain>
    <domain>
        <recommendedName>
            <fullName evidence="14">FMN adenylyltransferase</fullName>
            <ecNumber evidence="14">2.7.7.2</ecNumber>
        </recommendedName>
        <alternativeName>
            <fullName evidence="14">FAD pyrophosphorylase</fullName>
        </alternativeName>
        <alternativeName>
            <fullName evidence="14">FAD synthase</fullName>
        </alternativeName>
    </domain>
</protein>
<keyword evidence="7 14" id="KW-0547">Nucleotide-binding</keyword>
<evidence type="ECO:0000256" key="4">
    <source>
        <dbReference type="ARBA" id="ARBA00022643"/>
    </source>
</evidence>
<evidence type="ECO:0000256" key="3">
    <source>
        <dbReference type="ARBA" id="ARBA00022630"/>
    </source>
</evidence>
<gene>
    <name evidence="16" type="ORF">ACFOLH_08445</name>
</gene>
<dbReference type="Gene3D" id="2.40.30.30">
    <property type="entry name" value="Riboflavin kinase-like"/>
    <property type="match status" value="1"/>
</dbReference>
<evidence type="ECO:0000256" key="12">
    <source>
        <dbReference type="ARBA" id="ARBA00047880"/>
    </source>
</evidence>
<keyword evidence="8 14" id="KW-0418">Kinase</keyword>
<dbReference type="Proteomes" id="UP001595685">
    <property type="component" value="Unassembled WGS sequence"/>
</dbReference>
<evidence type="ECO:0000256" key="2">
    <source>
        <dbReference type="ARBA" id="ARBA00005201"/>
    </source>
</evidence>
<sequence>MHVWRALGDVPAGDGPAVVTVGNFDGVHRGHAAVLGQVTDLARERGARALAITFEPHPLHVLRPDIAPPLVTGPDQRVELLAETGLDGLLVQHFDLALAGQSPEEWVAGTVVGALGCTTVVIGTDVRFGYKNSGDLTTLRELGARYGFDVVALRDVEAPQGRRWSSSWVRACLAEGDVAGAADVLGRHHRLDATVVHGDHRGRELGYPTANLGPDLQGLVPADGVYSGWLTPRDDRDGGGLRMPAAVSIGTNPQFDGLERRVEAYVLDATGLDLYDRPVRVELVDRLRPTLRFDDVDALVVQMGRDVDEARRGLGVAAG</sequence>
<comment type="caution">
    <text evidence="16">The sequence shown here is derived from an EMBL/GenBank/DDBJ whole genome shotgun (WGS) entry which is preliminary data.</text>
</comment>
<dbReference type="NCBIfam" id="NF004160">
    <property type="entry name" value="PRK05627.1-3"/>
    <property type="match status" value="1"/>
</dbReference>
<reference evidence="17" key="1">
    <citation type="journal article" date="2019" name="Int. J. Syst. Evol. Microbiol.">
        <title>The Global Catalogue of Microorganisms (GCM) 10K type strain sequencing project: providing services to taxonomists for standard genome sequencing and annotation.</title>
        <authorList>
            <consortium name="The Broad Institute Genomics Platform"/>
            <consortium name="The Broad Institute Genome Sequencing Center for Infectious Disease"/>
            <person name="Wu L."/>
            <person name="Ma J."/>
        </authorList>
    </citation>
    <scope>NUCLEOTIDE SEQUENCE [LARGE SCALE GENOMIC DNA]</scope>
    <source>
        <strain evidence="17">NCAIM B.02333</strain>
    </source>
</reference>
<dbReference type="InterPro" id="IPR023468">
    <property type="entry name" value="Riboflavin_kinase"/>
</dbReference>
<evidence type="ECO:0000256" key="10">
    <source>
        <dbReference type="ARBA" id="ARBA00022840"/>
    </source>
</evidence>
<dbReference type="RefSeq" id="WP_340291348.1">
    <property type="nucleotide sequence ID" value="NZ_JBBEOI010000037.1"/>
</dbReference>
<dbReference type="GO" id="GO:0008531">
    <property type="term" value="F:riboflavin kinase activity"/>
    <property type="evidence" value="ECO:0007669"/>
    <property type="project" value="UniProtKB-EC"/>
</dbReference>
<dbReference type="SUPFAM" id="SSF82114">
    <property type="entry name" value="Riboflavin kinase-like"/>
    <property type="match status" value="1"/>
</dbReference>
<dbReference type="NCBIfam" id="TIGR00083">
    <property type="entry name" value="ribF"/>
    <property type="match status" value="1"/>
</dbReference>
<evidence type="ECO:0000256" key="11">
    <source>
        <dbReference type="ARBA" id="ARBA00023268"/>
    </source>
</evidence>
<evidence type="ECO:0000313" key="16">
    <source>
        <dbReference type="EMBL" id="MFC3688369.1"/>
    </source>
</evidence>
<keyword evidence="17" id="KW-1185">Reference proteome</keyword>
<accession>A0ABV7WG84</accession>
<dbReference type="EC" id="2.7.1.26" evidence="14"/>
<evidence type="ECO:0000256" key="9">
    <source>
        <dbReference type="ARBA" id="ARBA00022827"/>
    </source>
</evidence>
<evidence type="ECO:0000256" key="6">
    <source>
        <dbReference type="ARBA" id="ARBA00022695"/>
    </source>
</evidence>
<dbReference type="SUPFAM" id="SSF52374">
    <property type="entry name" value="Nucleotidylyl transferase"/>
    <property type="match status" value="1"/>
</dbReference>
<dbReference type="CDD" id="cd02064">
    <property type="entry name" value="FAD_synthetase_N"/>
    <property type="match status" value="1"/>
</dbReference>
<keyword evidence="9 14" id="KW-0274">FAD</keyword>
<dbReference type="Gene3D" id="3.40.50.620">
    <property type="entry name" value="HUPs"/>
    <property type="match status" value="1"/>
</dbReference>
<organism evidence="16 17">
    <name type="scientific">Aquipuribacter hungaricus</name>
    <dbReference type="NCBI Taxonomy" id="545624"/>
    <lineage>
        <taxon>Bacteria</taxon>
        <taxon>Bacillati</taxon>
        <taxon>Actinomycetota</taxon>
        <taxon>Actinomycetes</taxon>
        <taxon>Micrococcales</taxon>
        <taxon>Intrasporangiaceae</taxon>
        <taxon>Aquipuribacter</taxon>
    </lineage>
</organism>
<dbReference type="InterPro" id="IPR015865">
    <property type="entry name" value="Riboflavin_kinase_bac/euk"/>
</dbReference>
<evidence type="ECO:0000259" key="15">
    <source>
        <dbReference type="SMART" id="SM00904"/>
    </source>
</evidence>
<comment type="pathway">
    <text evidence="2 14">Cofactor biosynthesis; FMN biosynthesis; FMN from riboflavin (ATP route): step 1/1.</text>
</comment>
<name>A0ABV7WG84_9MICO</name>
<dbReference type="InterPro" id="IPR015864">
    <property type="entry name" value="FAD_synthase"/>
</dbReference>
<dbReference type="SMART" id="SM00904">
    <property type="entry name" value="Flavokinase"/>
    <property type="match status" value="1"/>
</dbReference>
<keyword evidence="4 14" id="KW-0288">FMN</keyword>
<dbReference type="EMBL" id="JBHRWW010000004">
    <property type="protein sequence ID" value="MFC3688369.1"/>
    <property type="molecule type" value="Genomic_DNA"/>
</dbReference>
<evidence type="ECO:0000256" key="8">
    <source>
        <dbReference type="ARBA" id="ARBA00022777"/>
    </source>
</evidence>
<dbReference type="GO" id="GO:0003919">
    <property type="term" value="F:FMN adenylyltransferase activity"/>
    <property type="evidence" value="ECO:0007669"/>
    <property type="project" value="UniProtKB-EC"/>
</dbReference>
<evidence type="ECO:0000256" key="7">
    <source>
        <dbReference type="ARBA" id="ARBA00022741"/>
    </source>
</evidence>
<dbReference type="InterPro" id="IPR023465">
    <property type="entry name" value="Riboflavin_kinase_dom_sf"/>
</dbReference>
<dbReference type="PANTHER" id="PTHR22749:SF6">
    <property type="entry name" value="RIBOFLAVIN KINASE"/>
    <property type="match status" value="1"/>
</dbReference>
<keyword evidence="5 14" id="KW-0808">Transferase</keyword>
<keyword evidence="3 14" id="KW-0285">Flavoprotein</keyword>
<evidence type="ECO:0000256" key="5">
    <source>
        <dbReference type="ARBA" id="ARBA00022679"/>
    </source>
</evidence>
<comment type="similarity">
    <text evidence="14">Belongs to the ribF family.</text>
</comment>
<dbReference type="InterPro" id="IPR014729">
    <property type="entry name" value="Rossmann-like_a/b/a_fold"/>
</dbReference>
<proteinExistence type="inferred from homology"/>
<dbReference type="InterPro" id="IPR002606">
    <property type="entry name" value="Riboflavin_kinase_bac"/>
</dbReference>
<dbReference type="PANTHER" id="PTHR22749">
    <property type="entry name" value="RIBOFLAVIN KINASE/FMN ADENYLYLTRANSFERASE"/>
    <property type="match status" value="1"/>
</dbReference>
<keyword evidence="11" id="KW-0511">Multifunctional enzyme</keyword>
<feature type="domain" description="Riboflavin kinase" evidence="15">
    <location>
        <begin position="184"/>
        <end position="315"/>
    </location>
</feature>
<dbReference type="Pfam" id="PF06574">
    <property type="entry name" value="FAD_syn"/>
    <property type="match status" value="1"/>
</dbReference>
<keyword evidence="10 14" id="KW-0067">ATP-binding</keyword>
<dbReference type="PIRSF" id="PIRSF004491">
    <property type="entry name" value="FAD_Synth"/>
    <property type="match status" value="1"/>
</dbReference>
<comment type="pathway">
    <text evidence="1 14">Cofactor biosynthesis; FAD biosynthesis; FAD from FMN: step 1/1.</text>
</comment>
<comment type="catalytic activity">
    <reaction evidence="12 14">
        <text>riboflavin + ATP = FMN + ADP + H(+)</text>
        <dbReference type="Rhea" id="RHEA:14357"/>
        <dbReference type="ChEBI" id="CHEBI:15378"/>
        <dbReference type="ChEBI" id="CHEBI:30616"/>
        <dbReference type="ChEBI" id="CHEBI:57986"/>
        <dbReference type="ChEBI" id="CHEBI:58210"/>
        <dbReference type="ChEBI" id="CHEBI:456216"/>
        <dbReference type="EC" id="2.7.1.26"/>
    </reaction>
</comment>
<dbReference type="Pfam" id="PF01687">
    <property type="entry name" value="Flavokinase"/>
    <property type="match status" value="1"/>
</dbReference>
<comment type="catalytic activity">
    <reaction evidence="13 14">
        <text>FMN + ATP + H(+) = FAD + diphosphate</text>
        <dbReference type="Rhea" id="RHEA:17237"/>
        <dbReference type="ChEBI" id="CHEBI:15378"/>
        <dbReference type="ChEBI" id="CHEBI:30616"/>
        <dbReference type="ChEBI" id="CHEBI:33019"/>
        <dbReference type="ChEBI" id="CHEBI:57692"/>
        <dbReference type="ChEBI" id="CHEBI:58210"/>
        <dbReference type="EC" id="2.7.7.2"/>
    </reaction>
</comment>
<evidence type="ECO:0000256" key="1">
    <source>
        <dbReference type="ARBA" id="ARBA00004726"/>
    </source>
</evidence>